<name>A0A495J9V0_9SPHI</name>
<dbReference type="AlphaFoldDB" id="A0A495J9V0"/>
<evidence type="ECO:0000313" key="1">
    <source>
        <dbReference type="EMBL" id="RKR85471.1"/>
    </source>
</evidence>
<dbReference type="OrthoDB" id="794514at2"/>
<keyword evidence="2" id="KW-1185">Reference proteome</keyword>
<dbReference type="RefSeq" id="WP_121201519.1">
    <property type="nucleotide sequence ID" value="NZ_RBKU01000001.1"/>
</dbReference>
<proteinExistence type="predicted"/>
<evidence type="ECO:0000313" key="2">
    <source>
        <dbReference type="Proteomes" id="UP000268007"/>
    </source>
</evidence>
<protein>
    <submittedName>
        <fullName evidence="1">Uncharacterized protein</fullName>
    </submittedName>
</protein>
<organism evidence="1 2">
    <name type="scientific">Mucilaginibacter gracilis</name>
    <dbReference type="NCBI Taxonomy" id="423350"/>
    <lineage>
        <taxon>Bacteria</taxon>
        <taxon>Pseudomonadati</taxon>
        <taxon>Bacteroidota</taxon>
        <taxon>Sphingobacteriia</taxon>
        <taxon>Sphingobacteriales</taxon>
        <taxon>Sphingobacteriaceae</taxon>
        <taxon>Mucilaginibacter</taxon>
    </lineage>
</organism>
<dbReference type="EMBL" id="RBKU01000001">
    <property type="protein sequence ID" value="RKR85471.1"/>
    <property type="molecule type" value="Genomic_DNA"/>
</dbReference>
<dbReference type="Proteomes" id="UP000268007">
    <property type="component" value="Unassembled WGS sequence"/>
</dbReference>
<accession>A0A495J9V0</accession>
<sequence>MAFINSGFFFKIEQAMHFLTLKERTLLAEKLKNTRDFLVYFIEVAMLRPELSASSIQNGNNLLNYMDNIPSVLPADFGFNVVIKIYNYAKDSGLDTEPGMYWLAWQAELSKNTLAYCTHTHTIDGNRRREKKAEYEYKYKVWNNGEYIEEDLPRNFDNYRVTFLHRAANVNDFKNKGSWLSADITFDPGEEITG</sequence>
<gene>
    <name evidence="1" type="ORF">BDD43_5742</name>
</gene>
<comment type="caution">
    <text evidence="1">The sequence shown here is derived from an EMBL/GenBank/DDBJ whole genome shotgun (WGS) entry which is preliminary data.</text>
</comment>
<reference evidence="1 2" key="1">
    <citation type="submission" date="2018-10" db="EMBL/GenBank/DDBJ databases">
        <title>Genomic Encyclopedia of Archaeal and Bacterial Type Strains, Phase II (KMG-II): from individual species to whole genera.</title>
        <authorList>
            <person name="Goeker M."/>
        </authorList>
    </citation>
    <scope>NUCLEOTIDE SEQUENCE [LARGE SCALE GENOMIC DNA]</scope>
    <source>
        <strain evidence="1 2">DSM 18602</strain>
    </source>
</reference>